<dbReference type="AlphaFoldDB" id="A0A194XSE6"/>
<dbReference type="PANTHER" id="PTHR43364:SF4">
    <property type="entry name" value="NAD(P)-LINKED OXIDOREDUCTASE SUPERFAMILY PROTEIN"/>
    <property type="match status" value="1"/>
</dbReference>
<accession>A0A194XSE6</accession>
<dbReference type="Pfam" id="PF00248">
    <property type="entry name" value="Aldo_ket_red"/>
    <property type="match status" value="1"/>
</dbReference>
<evidence type="ECO:0000259" key="2">
    <source>
        <dbReference type="Pfam" id="PF00248"/>
    </source>
</evidence>
<keyword evidence="4" id="KW-1185">Reference proteome</keyword>
<sequence length="323" mass="35349">MPEVKIICGGVGFGAFGTEPQVEELMDVLEKAGVHNIDTARIYAGGNGERLLGNVKAGSRFTIDTKVGGGFQPGSLKKGELEKNAAASLEMLGMDKVDVFYIHAPEYNIPLSESLSSINALHLSGKFARFGLSNCPASYVREIYNHCKEHNYVLPSVYQGQYSPITRKQETDLFPTLRELGMSFYAYSPLAGGFLTKTRNALLDGGREAGRFDQSLPRLSPFLKEYRDMFDKPAYVEILGEWERAAAMAGCGKAELAYRWVRYNSGLKGELGDGMIIGPGNMGQLKGTLEGFERGPLSEEVCEAIEGVWKSVEKEAPLDCFNG</sequence>
<keyword evidence="1" id="KW-0560">Oxidoreductase</keyword>
<dbReference type="PANTHER" id="PTHR43364">
    <property type="entry name" value="NADH-SPECIFIC METHYLGLYOXAL REDUCTASE-RELATED"/>
    <property type="match status" value="1"/>
</dbReference>
<dbReference type="SUPFAM" id="SSF51430">
    <property type="entry name" value="NAD(P)-linked oxidoreductase"/>
    <property type="match status" value="1"/>
</dbReference>
<dbReference type="RefSeq" id="XP_018077580.1">
    <property type="nucleotide sequence ID" value="XM_018213992.1"/>
</dbReference>
<evidence type="ECO:0000256" key="1">
    <source>
        <dbReference type="ARBA" id="ARBA00023002"/>
    </source>
</evidence>
<proteinExistence type="predicted"/>
<evidence type="ECO:0000313" key="4">
    <source>
        <dbReference type="Proteomes" id="UP000070700"/>
    </source>
</evidence>
<reference evidence="3 4" key="1">
    <citation type="submission" date="2015-10" db="EMBL/GenBank/DDBJ databases">
        <title>Full genome of DAOMC 229536 Phialocephala scopiformis, a fungal endophyte of spruce producing the potent anti-insectan compound rugulosin.</title>
        <authorList>
            <consortium name="DOE Joint Genome Institute"/>
            <person name="Walker A.K."/>
            <person name="Frasz S.L."/>
            <person name="Seifert K.A."/>
            <person name="Miller J.D."/>
            <person name="Mondo S.J."/>
            <person name="Labutti K."/>
            <person name="Lipzen A."/>
            <person name="Dockter R."/>
            <person name="Kennedy M."/>
            <person name="Grigoriev I.V."/>
            <person name="Spatafora J.W."/>
        </authorList>
    </citation>
    <scope>NUCLEOTIDE SEQUENCE [LARGE SCALE GENOMIC DNA]</scope>
    <source>
        <strain evidence="3 4">CBS 120377</strain>
    </source>
</reference>
<evidence type="ECO:0000313" key="3">
    <source>
        <dbReference type="EMBL" id="KUJ23225.1"/>
    </source>
</evidence>
<organism evidence="3 4">
    <name type="scientific">Mollisia scopiformis</name>
    <name type="common">Conifer needle endophyte fungus</name>
    <name type="synonym">Phialocephala scopiformis</name>
    <dbReference type="NCBI Taxonomy" id="149040"/>
    <lineage>
        <taxon>Eukaryota</taxon>
        <taxon>Fungi</taxon>
        <taxon>Dikarya</taxon>
        <taxon>Ascomycota</taxon>
        <taxon>Pezizomycotina</taxon>
        <taxon>Leotiomycetes</taxon>
        <taxon>Helotiales</taxon>
        <taxon>Mollisiaceae</taxon>
        <taxon>Mollisia</taxon>
    </lineage>
</organism>
<dbReference type="Proteomes" id="UP000070700">
    <property type="component" value="Unassembled WGS sequence"/>
</dbReference>
<dbReference type="Gene3D" id="3.20.20.100">
    <property type="entry name" value="NADP-dependent oxidoreductase domain"/>
    <property type="match status" value="1"/>
</dbReference>
<name>A0A194XSE6_MOLSC</name>
<dbReference type="InterPro" id="IPR036812">
    <property type="entry name" value="NAD(P)_OxRdtase_dom_sf"/>
</dbReference>
<protein>
    <submittedName>
        <fullName evidence="3">Aldo/keto reductase</fullName>
    </submittedName>
</protein>
<dbReference type="KEGG" id="psco:LY89DRAFT_680011"/>
<dbReference type="GO" id="GO:0016491">
    <property type="term" value="F:oxidoreductase activity"/>
    <property type="evidence" value="ECO:0007669"/>
    <property type="project" value="UniProtKB-KW"/>
</dbReference>
<dbReference type="EMBL" id="KQ947405">
    <property type="protein sequence ID" value="KUJ23225.1"/>
    <property type="molecule type" value="Genomic_DNA"/>
</dbReference>
<dbReference type="OrthoDB" id="2310150at2759"/>
<gene>
    <name evidence="3" type="ORF">LY89DRAFT_680011</name>
</gene>
<dbReference type="InterPro" id="IPR050523">
    <property type="entry name" value="AKR_Detox_Biosynth"/>
</dbReference>
<dbReference type="CDD" id="cd19075">
    <property type="entry name" value="AKR_AKR7A1-5"/>
    <property type="match status" value="1"/>
</dbReference>
<dbReference type="InterPro" id="IPR023210">
    <property type="entry name" value="NADP_OxRdtase_dom"/>
</dbReference>
<feature type="domain" description="NADP-dependent oxidoreductase" evidence="2">
    <location>
        <begin position="5"/>
        <end position="309"/>
    </location>
</feature>
<dbReference type="InParanoid" id="A0A194XSE6"/>
<dbReference type="GeneID" id="28823718"/>